<reference evidence="4 5" key="1">
    <citation type="submission" date="2019-08" db="EMBL/GenBank/DDBJ databases">
        <title>Bradymonadales sp. TMQ4.</title>
        <authorList>
            <person name="Liang Q."/>
        </authorList>
    </citation>
    <scope>NUCLEOTIDE SEQUENCE [LARGE SCALE GENOMIC DNA]</scope>
    <source>
        <strain evidence="4 5">TMQ4</strain>
    </source>
</reference>
<evidence type="ECO:0000313" key="5">
    <source>
        <dbReference type="Proteomes" id="UP000321412"/>
    </source>
</evidence>
<dbReference type="PRINTS" id="PR00633">
    <property type="entry name" value="RCCNDNSATION"/>
</dbReference>
<organism evidence="4 5">
    <name type="scientific">Lujinxingia vulgaris</name>
    <dbReference type="NCBI Taxonomy" id="2600176"/>
    <lineage>
        <taxon>Bacteria</taxon>
        <taxon>Deltaproteobacteria</taxon>
        <taxon>Bradymonadales</taxon>
        <taxon>Lujinxingiaceae</taxon>
        <taxon>Lujinxingia</taxon>
    </lineage>
</organism>
<keyword evidence="1" id="KW-0677">Repeat</keyword>
<dbReference type="InterPro" id="IPR008271">
    <property type="entry name" value="Ser/Thr_kinase_AS"/>
</dbReference>
<dbReference type="Pfam" id="PF25390">
    <property type="entry name" value="WD40_RLD"/>
    <property type="match status" value="1"/>
</dbReference>
<dbReference type="PANTHER" id="PTHR22870">
    <property type="entry name" value="REGULATOR OF CHROMOSOME CONDENSATION"/>
    <property type="match status" value="1"/>
</dbReference>
<dbReference type="EMBL" id="VOSM01000013">
    <property type="protein sequence ID" value="TXD34399.1"/>
    <property type="molecule type" value="Genomic_DNA"/>
</dbReference>
<dbReference type="CDD" id="cd14014">
    <property type="entry name" value="STKc_PknB_like"/>
    <property type="match status" value="1"/>
</dbReference>
<dbReference type="InterPro" id="IPR000408">
    <property type="entry name" value="Reg_chr_condens"/>
</dbReference>
<dbReference type="InterPro" id="IPR058923">
    <property type="entry name" value="RCC1-like_dom"/>
</dbReference>
<dbReference type="SMART" id="SM00220">
    <property type="entry name" value="S_TKc"/>
    <property type="match status" value="1"/>
</dbReference>
<dbReference type="SUPFAM" id="SSF50985">
    <property type="entry name" value="RCC1/BLIP-II"/>
    <property type="match status" value="1"/>
</dbReference>
<keyword evidence="4" id="KW-0418">Kinase</keyword>
<feature type="compositionally biased region" description="Low complexity" evidence="2">
    <location>
        <begin position="455"/>
        <end position="471"/>
    </location>
</feature>
<dbReference type="InterPro" id="IPR051210">
    <property type="entry name" value="Ub_ligase/GEF_domain"/>
</dbReference>
<dbReference type="Gene3D" id="2.130.10.30">
    <property type="entry name" value="Regulator of chromosome condensation 1/beta-lactamase-inhibitor protein II"/>
    <property type="match status" value="2"/>
</dbReference>
<feature type="region of interest" description="Disordered" evidence="2">
    <location>
        <begin position="455"/>
        <end position="477"/>
    </location>
</feature>
<accession>A0A5C6X4A3</accession>
<comment type="caution">
    <text evidence="4">The sequence shown here is derived from an EMBL/GenBank/DDBJ whole genome shotgun (WGS) entry which is preliminary data.</text>
</comment>
<dbReference type="Gene3D" id="3.30.200.20">
    <property type="entry name" value="Phosphorylase Kinase, domain 1"/>
    <property type="match status" value="1"/>
</dbReference>
<dbReference type="Gene3D" id="1.10.510.10">
    <property type="entry name" value="Transferase(Phosphotransferase) domain 1"/>
    <property type="match status" value="1"/>
</dbReference>
<gene>
    <name evidence="4" type="ORF">FRC98_18475</name>
</gene>
<keyword evidence="4" id="KW-0808">Transferase</keyword>
<evidence type="ECO:0000256" key="1">
    <source>
        <dbReference type="ARBA" id="ARBA00022737"/>
    </source>
</evidence>
<dbReference type="SUPFAM" id="SSF56112">
    <property type="entry name" value="Protein kinase-like (PK-like)"/>
    <property type="match status" value="1"/>
</dbReference>
<dbReference type="Proteomes" id="UP000321412">
    <property type="component" value="Unassembled WGS sequence"/>
</dbReference>
<protein>
    <submittedName>
        <fullName evidence="4">Protein kinase</fullName>
    </submittedName>
</protein>
<evidence type="ECO:0000313" key="4">
    <source>
        <dbReference type="EMBL" id="TXD34399.1"/>
    </source>
</evidence>
<dbReference type="GO" id="GO:0005524">
    <property type="term" value="F:ATP binding"/>
    <property type="evidence" value="ECO:0007669"/>
    <property type="project" value="InterPro"/>
</dbReference>
<dbReference type="PANTHER" id="PTHR22870:SF408">
    <property type="entry name" value="OS09G0560450 PROTEIN"/>
    <property type="match status" value="1"/>
</dbReference>
<dbReference type="InterPro" id="IPR000719">
    <property type="entry name" value="Prot_kinase_dom"/>
</dbReference>
<name>A0A5C6X4A3_9DELT</name>
<feature type="region of interest" description="Disordered" evidence="2">
    <location>
        <begin position="371"/>
        <end position="443"/>
    </location>
</feature>
<dbReference type="GO" id="GO:0004672">
    <property type="term" value="F:protein kinase activity"/>
    <property type="evidence" value="ECO:0007669"/>
    <property type="project" value="InterPro"/>
</dbReference>
<dbReference type="InterPro" id="IPR009091">
    <property type="entry name" value="RCC1/BLIP-II"/>
</dbReference>
<feature type="compositionally biased region" description="Basic and acidic residues" evidence="2">
    <location>
        <begin position="404"/>
        <end position="413"/>
    </location>
</feature>
<dbReference type="OrthoDB" id="9758365at2"/>
<dbReference type="InterPro" id="IPR011009">
    <property type="entry name" value="Kinase-like_dom_sf"/>
</dbReference>
<dbReference type="AlphaFoldDB" id="A0A5C6X4A3"/>
<dbReference type="Pfam" id="PF00069">
    <property type="entry name" value="Pkinase"/>
    <property type="match status" value="1"/>
</dbReference>
<feature type="compositionally biased region" description="Low complexity" evidence="2">
    <location>
        <begin position="1075"/>
        <end position="1089"/>
    </location>
</feature>
<evidence type="ECO:0000259" key="3">
    <source>
        <dbReference type="PROSITE" id="PS50011"/>
    </source>
</evidence>
<dbReference type="PROSITE" id="PS50011">
    <property type="entry name" value="PROTEIN_KINASE_DOM"/>
    <property type="match status" value="1"/>
</dbReference>
<feature type="region of interest" description="Disordered" evidence="2">
    <location>
        <begin position="1067"/>
        <end position="1089"/>
    </location>
</feature>
<dbReference type="RefSeq" id="WP_146982908.1">
    <property type="nucleotide sequence ID" value="NZ_VOSM01000013.1"/>
</dbReference>
<feature type="region of interest" description="Disordered" evidence="2">
    <location>
        <begin position="546"/>
        <end position="569"/>
    </location>
</feature>
<dbReference type="Pfam" id="PF13540">
    <property type="entry name" value="RCC1_2"/>
    <property type="match status" value="2"/>
</dbReference>
<feature type="domain" description="Protein kinase" evidence="3">
    <location>
        <begin position="61"/>
        <end position="333"/>
    </location>
</feature>
<evidence type="ECO:0000256" key="2">
    <source>
        <dbReference type="SAM" id="MobiDB-lite"/>
    </source>
</evidence>
<dbReference type="PROSITE" id="PS50012">
    <property type="entry name" value="RCC1_3"/>
    <property type="match status" value="5"/>
</dbReference>
<dbReference type="PROSITE" id="PS00108">
    <property type="entry name" value="PROTEIN_KINASE_ST"/>
    <property type="match status" value="1"/>
</dbReference>
<sequence>MRGTTGKCPGCDGTGEVASPCEERGCNKRGLHFISNAHWEQAHRGVAEQPDPVIGQMVGDFLVVGTLGSGGFGRVYLAYQSPLLRLKGALKLINVDTDDPEFSQALLRKFQSEAEVLAHLSHPNIVRLLKYGIHAGRPYLVMEFIDGSRTLRDEIHARTLDGRGFSADEILTITNQLLNGLGAAHQDSIVHRDIKPENIMIQAVVGNPLYVRLLDFGLAKFVEHKSDTRWHLGSPNYMAPEQISRKNLGPWTDLYAVSVMLFEFLSGRRPFPGATEQEVLIKKIKEEFDPLGEVADLNFPQVTRDFLARGLARDPQKRFQDVEALRQAMHPAVEALAGQLGPRGTLLPAQTAHLASRDLLDLKTVRGDADQLASAADARPTSRVTPDDLATRRVSSAEELASDAENKDNKDSEEVALNVVEARSDAAAPPAEDARSTTSDNPDIHTALTEEQVAVAGPSASANADAAPGVATEADAPDAPDIHTVLTEQHVAVAGPPLKTQVVASEIDAPEVNAPEVAVATGDAHADDGEVEAQALSDVVVETENDTGAEARVDASISSLTPPDEASASTRRPLFWSVGLLALALAGVGLANAYGPSLTGGAAPEDAPAEASTDLKAQSGAEIENLSALPDPDALSIAPLIENASHTVRGALIAAAEGLPSDATPTAPPRLVQQMALGKFHSCILLREGQVRCWGANFDAELGLGHRERIGDDEPASEAGFVDLGERAIAIAAAGDYNASFTCALLESGDLRCWGSNHFGQLGLGRDVRRIGEDELPADIEPITMAGPVKALTVGAMQYATHACALLEDGALKCWGNNRYGQLGLGHTHHLGKAEVPANINPVDVGAEVLDISAGKFHTCAHLEGGELKCWGRNQAGQLGQGHTDNIGDNEHPAAVDPIDVGDEVVAVSAGRSHTCALLPEGRARCWGWNEHGQLGLGHTNNIGDNEPPAEAGDIDAGGSILQIDAGGLHTCALLEGGRVRCWGDNRFGQLGYGHRRSVGTDAPPSQATDVYLGGKAVAIEASNYHTCALLEDDTMRCWGFNDFGQLGYGHTDLIGDDEAPAIAGAVPAYELDSPDSPDAPAASLSSGR</sequence>
<keyword evidence="5" id="KW-1185">Reference proteome</keyword>
<proteinExistence type="predicted"/>